<name>A0A7D9LY58_PARCT</name>
<reference evidence="1" key="1">
    <citation type="submission" date="2020-04" db="EMBL/GenBank/DDBJ databases">
        <authorList>
            <person name="Alioto T."/>
            <person name="Alioto T."/>
            <person name="Gomez Garrido J."/>
        </authorList>
    </citation>
    <scope>NUCLEOTIDE SEQUENCE</scope>
    <source>
        <strain evidence="1">A484AB</strain>
    </source>
</reference>
<accession>A0A7D9LY58</accession>
<organism evidence="1 2">
    <name type="scientific">Paramuricea clavata</name>
    <name type="common">Red gorgonian</name>
    <name type="synonym">Violescent sea-whip</name>
    <dbReference type="NCBI Taxonomy" id="317549"/>
    <lineage>
        <taxon>Eukaryota</taxon>
        <taxon>Metazoa</taxon>
        <taxon>Cnidaria</taxon>
        <taxon>Anthozoa</taxon>
        <taxon>Octocorallia</taxon>
        <taxon>Malacalcyonacea</taxon>
        <taxon>Plexauridae</taxon>
        <taxon>Paramuricea</taxon>
    </lineage>
</organism>
<sequence>MTSQKAKYTSHPQHTEFLSFILKQLTIWKRRFKIVSNGDSHSVFVRPKAYVGSSGTTWASETMDLIAMYPNDYEVDNSDINDHPTYSTSLRKFFHAIKNYLQQFKHMTTAEDLNCVSGLTTELVSITDKARQLIIVLQTDVEKEFLNEAYESLLSNVKQLLSQISELKLPIIKPRWLDLTDAGPGVAVSNGDVRFHDAEMAMFLGSDWRCRCHRARGNSCQNEAERTNSALGDAIADGGTI</sequence>
<keyword evidence="1" id="KW-0675">Receptor</keyword>
<dbReference type="Proteomes" id="UP001152795">
    <property type="component" value="Unassembled WGS sequence"/>
</dbReference>
<dbReference type="OrthoDB" id="5987460at2759"/>
<proteinExistence type="predicted"/>
<dbReference type="AlphaFoldDB" id="A0A7D9LY58"/>
<comment type="caution">
    <text evidence="1">The sequence shown here is derived from an EMBL/GenBank/DDBJ whole genome shotgun (WGS) entry which is preliminary data.</text>
</comment>
<evidence type="ECO:0000313" key="1">
    <source>
        <dbReference type="EMBL" id="CAB4040333.1"/>
    </source>
</evidence>
<dbReference type="EMBL" id="CACRXK020026647">
    <property type="protein sequence ID" value="CAB4040333.1"/>
    <property type="molecule type" value="Genomic_DNA"/>
</dbReference>
<gene>
    <name evidence="1" type="ORF">PACLA_8A045527</name>
</gene>
<protein>
    <submittedName>
        <fullName evidence="1">Transient receptor potential cation channel subfamily A member 1</fullName>
    </submittedName>
</protein>
<keyword evidence="2" id="KW-1185">Reference proteome</keyword>
<evidence type="ECO:0000313" key="2">
    <source>
        <dbReference type="Proteomes" id="UP001152795"/>
    </source>
</evidence>